<dbReference type="Pfam" id="PF03069">
    <property type="entry name" value="FmdA_AmdA"/>
    <property type="match status" value="2"/>
</dbReference>
<evidence type="ECO:0000313" key="1">
    <source>
        <dbReference type="EMBL" id="SHM76387.1"/>
    </source>
</evidence>
<dbReference type="PANTHER" id="PTHR31891:SF1">
    <property type="entry name" value="FORMAMIDASE C869.04-RELATED"/>
    <property type="match status" value="1"/>
</dbReference>
<dbReference type="InterPro" id="IPR004304">
    <property type="entry name" value="FmdA_AmdA"/>
</dbReference>
<dbReference type="SUPFAM" id="SSF141130">
    <property type="entry name" value="Acetamidase/Formamidase-like"/>
    <property type="match status" value="1"/>
</dbReference>
<gene>
    <name evidence="1" type="ORF">SAMN05443432_11531</name>
</gene>
<dbReference type="Gene3D" id="2.60.120.580">
    <property type="entry name" value="Acetamidase/Formamidase-like domains"/>
    <property type="match status" value="1"/>
</dbReference>
<dbReference type="AlphaFoldDB" id="A0A1M7LED1"/>
<reference evidence="1 2" key="1">
    <citation type="submission" date="2016-11" db="EMBL/GenBank/DDBJ databases">
        <authorList>
            <person name="Varghese N."/>
            <person name="Submissions S."/>
        </authorList>
    </citation>
    <scope>NUCLEOTIDE SEQUENCE [LARGE SCALE GENOMIC DNA]</scope>
    <source>
        <strain evidence="1 2">DSM 28249</strain>
    </source>
</reference>
<organism evidence="1 2">
    <name type="scientific">Roseovarius litoreus</name>
    <dbReference type="NCBI Taxonomy" id="1155722"/>
    <lineage>
        <taxon>Bacteria</taxon>
        <taxon>Pseudomonadati</taxon>
        <taxon>Pseudomonadota</taxon>
        <taxon>Alphaproteobacteria</taxon>
        <taxon>Rhodobacterales</taxon>
        <taxon>Roseobacteraceae</taxon>
        <taxon>Roseovarius</taxon>
    </lineage>
</organism>
<dbReference type="EMBL" id="FRCB01000015">
    <property type="protein sequence ID" value="SHM76387.1"/>
    <property type="molecule type" value="Genomic_DNA"/>
</dbReference>
<protein>
    <submittedName>
        <fullName evidence="1">Acetamidase/formamidase</fullName>
    </submittedName>
</protein>
<dbReference type="Proteomes" id="UP000322545">
    <property type="component" value="Unassembled WGS sequence"/>
</dbReference>
<accession>A0A1M7LED1</accession>
<dbReference type="GO" id="GO:0016811">
    <property type="term" value="F:hydrolase activity, acting on carbon-nitrogen (but not peptide) bonds, in linear amides"/>
    <property type="evidence" value="ECO:0007669"/>
    <property type="project" value="InterPro"/>
</dbReference>
<sequence>MNWLEHSVMARKGVAKGKAGEHHEIRIADQGAFHYVYGPFAEPVLKVSPGAVVSVETHDAFEGKITSESDKPSERLNFPYLNPQTGPIHVEGAEKGDALAVRIISIKPRGPQPVGTTCLIPEFGGLVGTGNTAMLNAPLAEVVKKVRVDETGIHWSDRLVLPYEPFIGTIGTSPEIEAISSLQPDYYGGNMDMPDVAPGAIIYLPVNREGGYLYLGDCHAIQGDGELCGVALEIPATVELQIDLIKGHGNSWPQLETEDMMMFIGSARPLEDATRIAYRELVRWLALETDQSEVDAYMLLTMCGKVRLGNMVDPKYSVGASIAKRYLK</sequence>
<evidence type="ECO:0000313" key="2">
    <source>
        <dbReference type="Proteomes" id="UP000322545"/>
    </source>
</evidence>
<dbReference type="RefSeq" id="WP_149780941.1">
    <property type="nucleotide sequence ID" value="NZ_FRCB01000015.1"/>
</dbReference>
<dbReference type="Gene3D" id="3.10.28.20">
    <property type="entry name" value="Acetamidase/Formamidase-like domains"/>
    <property type="match status" value="1"/>
</dbReference>
<proteinExistence type="predicted"/>
<keyword evidence="2" id="KW-1185">Reference proteome</keyword>
<name>A0A1M7LED1_9RHOB</name>
<dbReference type="PANTHER" id="PTHR31891">
    <property type="entry name" value="FORMAMIDASE C869.04-RELATED"/>
    <property type="match status" value="1"/>
</dbReference>